<name>K8WM79_9GAMM</name>
<dbReference type="RefSeq" id="WP_008915376.1">
    <property type="nucleotide sequence ID" value="NZ_CM001773.1"/>
</dbReference>
<feature type="chain" id="PRO_5003921757" evidence="1">
    <location>
        <begin position="21"/>
        <end position="140"/>
    </location>
</feature>
<dbReference type="Proteomes" id="UP000010290">
    <property type="component" value="Chromosome"/>
</dbReference>
<dbReference type="HOGENOM" id="CLU_1833454_0_0_6"/>
<organism evidence="2 3">
    <name type="scientific">Providencia sneebia DSM 19967</name>
    <dbReference type="NCBI Taxonomy" id="1141660"/>
    <lineage>
        <taxon>Bacteria</taxon>
        <taxon>Pseudomonadati</taxon>
        <taxon>Pseudomonadota</taxon>
        <taxon>Gammaproteobacteria</taxon>
        <taxon>Enterobacterales</taxon>
        <taxon>Morganellaceae</taxon>
        <taxon>Providencia</taxon>
    </lineage>
</organism>
<keyword evidence="1" id="KW-0732">Signal</keyword>
<dbReference type="EMBL" id="AKKN01000007">
    <property type="protein sequence ID" value="EKT58582.1"/>
    <property type="molecule type" value="Genomic_DNA"/>
</dbReference>
<evidence type="ECO:0000256" key="1">
    <source>
        <dbReference type="SAM" id="SignalP"/>
    </source>
</evidence>
<comment type="caution">
    <text evidence="2">The sequence shown here is derived from an EMBL/GenBank/DDBJ whole genome shotgun (WGS) entry which is preliminary data.</text>
</comment>
<dbReference type="AlphaFoldDB" id="K8WM79"/>
<gene>
    <name evidence="2" type="ORF">OO7_07699</name>
</gene>
<dbReference type="PATRIC" id="fig|1141660.3.peg.1542"/>
<keyword evidence="3" id="KW-1185">Reference proteome</keyword>
<evidence type="ECO:0000313" key="3">
    <source>
        <dbReference type="Proteomes" id="UP000010290"/>
    </source>
</evidence>
<feature type="signal peptide" evidence="1">
    <location>
        <begin position="1"/>
        <end position="20"/>
    </location>
</feature>
<protein>
    <submittedName>
        <fullName evidence="2">Uncharacterized protein</fullName>
    </submittedName>
</protein>
<accession>K8WM79</accession>
<evidence type="ECO:0000313" key="2">
    <source>
        <dbReference type="EMBL" id="EKT58582.1"/>
    </source>
</evidence>
<reference evidence="2 3" key="1">
    <citation type="journal article" date="2012" name="BMC Genomics">
        <title>Comparative genomics of bacteria in the genus Providencia isolated from wild Drosophila melanogaster.</title>
        <authorList>
            <person name="Galac M.R."/>
            <person name="Lazzaro B.P."/>
        </authorList>
    </citation>
    <scope>NUCLEOTIDE SEQUENCE [LARGE SCALE GENOMIC DNA]</scope>
    <source>
        <strain evidence="2 3">DSM 19967</strain>
    </source>
</reference>
<sequence length="140" mass="16371">MFKKIIIFIILFSASINGYALSEIKHKDTLTKYTSQYDFDKKNIYSNNYNVKNILDFYNDKNIYDNLKISSSTAVYSGHTDLTSPKNRVNILSHASSSQSNRLYLNERQEQFYQGGTKNLNSYSSELEVRIPFFEIEYDK</sequence>
<proteinExistence type="predicted"/>